<dbReference type="PANTHER" id="PTHR23513:SF9">
    <property type="entry name" value="ENTEROBACTIN EXPORTER ENTS"/>
    <property type="match status" value="1"/>
</dbReference>
<accession>A0A7X0U4R6</accession>
<keyword evidence="4 7" id="KW-0812">Transmembrane</keyword>
<organism evidence="9 10">
    <name type="scientific">Nonomuraea rubra</name>
    <dbReference type="NCBI Taxonomy" id="46180"/>
    <lineage>
        <taxon>Bacteria</taxon>
        <taxon>Bacillati</taxon>
        <taxon>Actinomycetota</taxon>
        <taxon>Actinomycetes</taxon>
        <taxon>Streptosporangiales</taxon>
        <taxon>Streptosporangiaceae</taxon>
        <taxon>Nonomuraea</taxon>
    </lineage>
</organism>
<evidence type="ECO:0000259" key="8">
    <source>
        <dbReference type="PROSITE" id="PS50850"/>
    </source>
</evidence>
<feature type="transmembrane region" description="Helical" evidence="7">
    <location>
        <begin position="53"/>
        <end position="72"/>
    </location>
</feature>
<gene>
    <name evidence="9" type="ORF">HD593_010052</name>
</gene>
<feature type="transmembrane region" description="Helical" evidence="7">
    <location>
        <begin position="311"/>
        <end position="331"/>
    </location>
</feature>
<feature type="transmembrane region" description="Helical" evidence="7">
    <location>
        <begin position="376"/>
        <end position="398"/>
    </location>
</feature>
<dbReference type="SUPFAM" id="SSF103473">
    <property type="entry name" value="MFS general substrate transporter"/>
    <property type="match status" value="1"/>
</dbReference>
<keyword evidence="10" id="KW-1185">Reference proteome</keyword>
<evidence type="ECO:0000313" key="9">
    <source>
        <dbReference type="EMBL" id="MBB6555257.1"/>
    </source>
</evidence>
<feature type="transmembrane region" description="Helical" evidence="7">
    <location>
        <begin position="157"/>
        <end position="174"/>
    </location>
</feature>
<feature type="transmembrane region" description="Helical" evidence="7">
    <location>
        <begin position="288"/>
        <end position="305"/>
    </location>
</feature>
<evidence type="ECO:0000256" key="3">
    <source>
        <dbReference type="ARBA" id="ARBA00022475"/>
    </source>
</evidence>
<feature type="transmembrane region" description="Helical" evidence="7">
    <location>
        <begin position="262"/>
        <end position="281"/>
    </location>
</feature>
<evidence type="ECO:0000256" key="4">
    <source>
        <dbReference type="ARBA" id="ARBA00022692"/>
    </source>
</evidence>
<dbReference type="Proteomes" id="UP000565579">
    <property type="component" value="Unassembled WGS sequence"/>
</dbReference>
<comment type="subcellular location">
    <subcellularLocation>
        <location evidence="1">Cell inner membrane</location>
        <topology evidence="1">Multi-pass membrane protein</topology>
    </subcellularLocation>
</comment>
<keyword evidence="2" id="KW-0813">Transport</keyword>
<protein>
    <submittedName>
        <fullName evidence="9">MFS family permease</fullName>
    </submittedName>
</protein>
<dbReference type="Pfam" id="PF05977">
    <property type="entry name" value="MFS_3"/>
    <property type="match status" value="1"/>
</dbReference>
<feature type="transmembrane region" description="Helical" evidence="7">
    <location>
        <begin position="180"/>
        <end position="200"/>
    </location>
</feature>
<comment type="caution">
    <text evidence="9">The sequence shown here is derived from an EMBL/GenBank/DDBJ whole genome shotgun (WGS) entry which is preliminary data.</text>
</comment>
<dbReference type="PROSITE" id="PS50850">
    <property type="entry name" value="MFS"/>
    <property type="match status" value="2"/>
</dbReference>
<dbReference type="Gene3D" id="1.20.1250.20">
    <property type="entry name" value="MFS general substrate transporter like domains"/>
    <property type="match status" value="1"/>
</dbReference>
<evidence type="ECO:0000256" key="7">
    <source>
        <dbReference type="SAM" id="Phobius"/>
    </source>
</evidence>
<sequence length="414" mass="41766">MIASLGAYTVDRRPLAVASFRRLWVASAVGAVGGSFGVVAVPAQLFAVSGSSVVVGAAGAVSFVALVVASLWSGALADSRDRRTVLLAAHCGLAATYAGLWVQAALGVGSVPLLMVLVACQGLFLGAIMTTMGAAVPRLVPAELLPAANSLSSLTRYAGSIIGPVLAGILIPAVGLGTLYLFDAIALLAVVWAVARLPPLPPQPGPRERTAGLRYLAASRLLVAVLLVDLAAMVFGMPVALFPELAQHTFGGAPGGGPELGLLYAAYPAGVVAAGLLSGTFTRARRHGAVMAGAAAVWGLTVVLLGLAAQLWLALVALVLGGAVNFVLSTFRNAITQAHTPDALRGRIQGSLTVVLFGGPHLANLLHGAATSILDHRLVICAGGLLTAVTVAAVTWAVPELRRLGGPVAAGDAR</sequence>
<dbReference type="InterPro" id="IPR036259">
    <property type="entry name" value="MFS_trans_sf"/>
</dbReference>
<reference evidence="9 10" key="1">
    <citation type="submission" date="2020-08" db="EMBL/GenBank/DDBJ databases">
        <title>Sequencing the genomes of 1000 actinobacteria strains.</title>
        <authorList>
            <person name="Klenk H.-P."/>
        </authorList>
    </citation>
    <scope>NUCLEOTIDE SEQUENCE [LARGE SCALE GENOMIC DNA]</scope>
    <source>
        <strain evidence="9 10">DSM 43768</strain>
    </source>
</reference>
<evidence type="ECO:0000256" key="2">
    <source>
        <dbReference type="ARBA" id="ARBA00022448"/>
    </source>
</evidence>
<evidence type="ECO:0000256" key="1">
    <source>
        <dbReference type="ARBA" id="ARBA00004429"/>
    </source>
</evidence>
<feature type="transmembrane region" description="Helical" evidence="7">
    <location>
        <begin position="221"/>
        <end position="242"/>
    </location>
</feature>
<feature type="transmembrane region" description="Helical" evidence="7">
    <location>
        <begin position="23"/>
        <end position="47"/>
    </location>
</feature>
<feature type="domain" description="Major facilitator superfamily (MFS) profile" evidence="8">
    <location>
        <begin position="1"/>
        <end position="201"/>
    </location>
</feature>
<evidence type="ECO:0000313" key="10">
    <source>
        <dbReference type="Proteomes" id="UP000565579"/>
    </source>
</evidence>
<feature type="domain" description="Major facilitator superfamily (MFS) profile" evidence="8">
    <location>
        <begin position="224"/>
        <end position="414"/>
    </location>
</feature>
<dbReference type="GO" id="GO:0005886">
    <property type="term" value="C:plasma membrane"/>
    <property type="evidence" value="ECO:0007669"/>
    <property type="project" value="UniProtKB-SubCell"/>
</dbReference>
<dbReference type="PANTHER" id="PTHR23513">
    <property type="entry name" value="INTEGRAL MEMBRANE EFFLUX PROTEIN-RELATED"/>
    <property type="match status" value="1"/>
</dbReference>
<proteinExistence type="predicted"/>
<dbReference type="CDD" id="cd06173">
    <property type="entry name" value="MFS_MefA_like"/>
    <property type="match status" value="1"/>
</dbReference>
<dbReference type="RefSeq" id="WP_221525361.1">
    <property type="nucleotide sequence ID" value="NZ_BAAAXY010000300.1"/>
</dbReference>
<dbReference type="InterPro" id="IPR020846">
    <property type="entry name" value="MFS_dom"/>
</dbReference>
<evidence type="ECO:0000256" key="6">
    <source>
        <dbReference type="ARBA" id="ARBA00023136"/>
    </source>
</evidence>
<dbReference type="EMBL" id="JACHMI010000001">
    <property type="protein sequence ID" value="MBB6555257.1"/>
    <property type="molecule type" value="Genomic_DNA"/>
</dbReference>
<evidence type="ECO:0000256" key="5">
    <source>
        <dbReference type="ARBA" id="ARBA00022989"/>
    </source>
</evidence>
<feature type="transmembrane region" description="Helical" evidence="7">
    <location>
        <begin position="112"/>
        <end position="136"/>
    </location>
</feature>
<dbReference type="GO" id="GO:0022857">
    <property type="term" value="F:transmembrane transporter activity"/>
    <property type="evidence" value="ECO:0007669"/>
    <property type="project" value="InterPro"/>
</dbReference>
<dbReference type="AlphaFoldDB" id="A0A7X0U4R6"/>
<keyword evidence="5 7" id="KW-1133">Transmembrane helix</keyword>
<feature type="transmembrane region" description="Helical" evidence="7">
    <location>
        <begin position="84"/>
        <end position="106"/>
    </location>
</feature>
<dbReference type="InterPro" id="IPR010290">
    <property type="entry name" value="TM_effector"/>
</dbReference>
<name>A0A7X0U4R6_9ACTN</name>
<keyword evidence="6 7" id="KW-0472">Membrane</keyword>
<keyword evidence="3" id="KW-1003">Cell membrane</keyword>